<proteinExistence type="inferred from homology"/>
<evidence type="ECO:0000256" key="10">
    <source>
        <dbReference type="ARBA" id="ARBA00024686"/>
    </source>
</evidence>
<dbReference type="Gene3D" id="2.30.180.10">
    <property type="entry name" value="FAS1 domain"/>
    <property type="match status" value="1"/>
</dbReference>
<keyword evidence="5 12" id="KW-0732">Signal</keyword>
<sequence length="303" mass="30957">MKNSIASPLLFLSLLLLYSSNSLAFNITRILSPYPEFASLNGLLSQSKVAEEINSRRTLTVLVFDNAEASAFSGKPVEVIKKILSVHVILDYYDVKKLTELGVSTNTSTLTTLFQASGSASGKQGFISVSLVNEGEIAFGAAAKGGALNSKLVKSVAAQPYNISVLQITTPIQVPGIESAPATAPPPKPAAAPVPVPAAPKKSPTPAPVPSKKKPGAPAPAPVVDVIEVPVEAPIISAPVSDSPESDSNFAPVSDAPESSPPKPADAAVAETPSTTSPSAGSRREVAVGAGMVMAALVSCLVV</sequence>
<keyword evidence="14" id="KW-1185">Reference proteome</keyword>
<dbReference type="GO" id="GO:0098552">
    <property type="term" value="C:side of membrane"/>
    <property type="evidence" value="ECO:0007669"/>
    <property type="project" value="UniProtKB-KW"/>
</dbReference>
<dbReference type="InterPro" id="IPR033254">
    <property type="entry name" value="Plant_FLA"/>
</dbReference>
<evidence type="ECO:0000256" key="6">
    <source>
        <dbReference type="ARBA" id="ARBA00022974"/>
    </source>
</evidence>
<dbReference type="PANTHER" id="PTHR32382:SF6">
    <property type="entry name" value="FASCICLIN-LIKE ARABINOGALACTAN PROTEIN 14"/>
    <property type="match status" value="1"/>
</dbReference>
<keyword evidence="6" id="KW-0654">Proteoglycan</keyword>
<reference evidence="13" key="1">
    <citation type="submission" date="2023-07" db="EMBL/GenBank/DDBJ databases">
        <title>draft genome sequence of fig (Ficus carica).</title>
        <authorList>
            <person name="Takahashi T."/>
            <person name="Nishimura K."/>
        </authorList>
    </citation>
    <scope>NUCLEOTIDE SEQUENCE</scope>
</reference>
<feature type="chain" id="PRO_5041674546" description="Fasciclin-like arabinogalactan protein" evidence="12">
    <location>
        <begin position="25"/>
        <end position="303"/>
    </location>
</feature>
<feature type="region of interest" description="Disordered" evidence="11">
    <location>
        <begin position="238"/>
        <end position="283"/>
    </location>
</feature>
<evidence type="ECO:0000256" key="2">
    <source>
        <dbReference type="ARBA" id="ARBA00007843"/>
    </source>
</evidence>
<comment type="subcellular location">
    <subcellularLocation>
        <location evidence="1">Cell membrane</location>
        <topology evidence="1">Lipid-anchor</topology>
        <topology evidence="1">GPI-anchor</topology>
    </subcellularLocation>
</comment>
<evidence type="ECO:0008006" key="15">
    <source>
        <dbReference type="Google" id="ProtNLM"/>
    </source>
</evidence>
<comment type="similarity">
    <text evidence="2">Belongs to the fasciclin-like AGP family.</text>
</comment>
<dbReference type="Proteomes" id="UP001187192">
    <property type="component" value="Unassembled WGS sequence"/>
</dbReference>
<dbReference type="SUPFAM" id="SSF82153">
    <property type="entry name" value="FAS1 domain"/>
    <property type="match status" value="1"/>
</dbReference>
<dbReference type="PANTHER" id="PTHR32382">
    <property type="entry name" value="FASCICLIN-LIKE ARABINOGALACTAN PROTEIN"/>
    <property type="match status" value="1"/>
</dbReference>
<keyword evidence="9" id="KW-0449">Lipoprotein</keyword>
<feature type="region of interest" description="Disordered" evidence="11">
    <location>
        <begin position="179"/>
        <end position="221"/>
    </location>
</feature>
<keyword evidence="8" id="KW-0325">Glycoprotein</keyword>
<evidence type="ECO:0000256" key="11">
    <source>
        <dbReference type="SAM" id="MobiDB-lite"/>
    </source>
</evidence>
<evidence type="ECO:0000256" key="3">
    <source>
        <dbReference type="ARBA" id="ARBA00022475"/>
    </source>
</evidence>
<dbReference type="EMBL" id="BTGU01000010">
    <property type="protein sequence ID" value="GMN39813.1"/>
    <property type="molecule type" value="Genomic_DNA"/>
</dbReference>
<feature type="signal peptide" evidence="12">
    <location>
        <begin position="1"/>
        <end position="24"/>
    </location>
</feature>
<evidence type="ECO:0000256" key="1">
    <source>
        <dbReference type="ARBA" id="ARBA00004609"/>
    </source>
</evidence>
<organism evidence="13 14">
    <name type="scientific">Ficus carica</name>
    <name type="common">Common fig</name>
    <dbReference type="NCBI Taxonomy" id="3494"/>
    <lineage>
        <taxon>Eukaryota</taxon>
        <taxon>Viridiplantae</taxon>
        <taxon>Streptophyta</taxon>
        <taxon>Embryophyta</taxon>
        <taxon>Tracheophyta</taxon>
        <taxon>Spermatophyta</taxon>
        <taxon>Magnoliopsida</taxon>
        <taxon>eudicotyledons</taxon>
        <taxon>Gunneridae</taxon>
        <taxon>Pentapetalae</taxon>
        <taxon>rosids</taxon>
        <taxon>fabids</taxon>
        <taxon>Rosales</taxon>
        <taxon>Moraceae</taxon>
        <taxon>Ficeae</taxon>
        <taxon>Ficus</taxon>
    </lineage>
</organism>
<evidence type="ECO:0000256" key="4">
    <source>
        <dbReference type="ARBA" id="ARBA00022622"/>
    </source>
</evidence>
<evidence type="ECO:0000256" key="9">
    <source>
        <dbReference type="ARBA" id="ARBA00023288"/>
    </source>
</evidence>
<evidence type="ECO:0000256" key="12">
    <source>
        <dbReference type="SAM" id="SignalP"/>
    </source>
</evidence>
<evidence type="ECO:0000256" key="7">
    <source>
        <dbReference type="ARBA" id="ARBA00023136"/>
    </source>
</evidence>
<accession>A0AA87ZP57</accession>
<keyword evidence="4" id="KW-0336">GPI-anchor</keyword>
<evidence type="ECO:0000313" key="13">
    <source>
        <dbReference type="EMBL" id="GMN39813.1"/>
    </source>
</evidence>
<comment type="function">
    <text evidence="10">May be a cell surface adhesion protein.</text>
</comment>
<comment type="caution">
    <text evidence="13">The sequence shown here is derived from an EMBL/GenBank/DDBJ whole genome shotgun (WGS) entry which is preliminary data.</text>
</comment>
<dbReference type="GO" id="GO:0005886">
    <property type="term" value="C:plasma membrane"/>
    <property type="evidence" value="ECO:0007669"/>
    <property type="project" value="UniProtKB-SubCell"/>
</dbReference>
<name>A0AA87ZP57_FICCA</name>
<keyword evidence="7" id="KW-0472">Membrane</keyword>
<gene>
    <name evidence="13" type="ORF">TIFTF001_009045</name>
</gene>
<protein>
    <recommendedName>
        <fullName evidence="15">Fasciclin-like arabinogalactan protein</fullName>
    </recommendedName>
</protein>
<evidence type="ECO:0000313" key="14">
    <source>
        <dbReference type="Proteomes" id="UP001187192"/>
    </source>
</evidence>
<keyword evidence="3" id="KW-1003">Cell membrane</keyword>
<evidence type="ECO:0000256" key="5">
    <source>
        <dbReference type="ARBA" id="ARBA00022729"/>
    </source>
</evidence>
<evidence type="ECO:0000256" key="8">
    <source>
        <dbReference type="ARBA" id="ARBA00023180"/>
    </source>
</evidence>
<dbReference type="AlphaFoldDB" id="A0AA87ZP57"/>
<dbReference type="FunFam" id="2.30.180.10:FF:000015">
    <property type="entry name" value="Fasciclin-like arabinogalactan protein 3"/>
    <property type="match status" value="1"/>
</dbReference>
<feature type="compositionally biased region" description="Pro residues" evidence="11">
    <location>
        <begin position="183"/>
        <end position="209"/>
    </location>
</feature>
<dbReference type="InterPro" id="IPR036378">
    <property type="entry name" value="FAS1_dom_sf"/>
</dbReference>